<dbReference type="PANTHER" id="PTHR47076">
    <property type="entry name" value="NHL DOMAIN PROTEIN"/>
    <property type="match status" value="1"/>
</dbReference>
<gene>
    <name evidence="1" type="ORF">CJ030_MR5G000211</name>
</gene>
<evidence type="ECO:0000313" key="2">
    <source>
        <dbReference type="Proteomes" id="UP000516437"/>
    </source>
</evidence>
<sequence>MEVSGRNMERRDSESIGEERTNDLVANRCCSFCIPCVGSRRSSSVGLVWWERIRSTQVREESFWFRGLQAFKKLREWSEIVAGPKWKTFIRRFNRNRSGAGIGGGLSRHGSKFQYDPLSYALNFDEGLGQNNSLDADEDHPLFRNFSTRYASVPSHMPIKSSSALDSGKDMAVFA</sequence>
<dbReference type="OrthoDB" id="1723198at2759"/>
<comment type="caution">
    <text evidence="1">The sequence shown here is derived from an EMBL/GenBank/DDBJ whole genome shotgun (WGS) entry which is preliminary data.</text>
</comment>
<protein>
    <submittedName>
        <fullName evidence="1">Uncharacterized protein</fullName>
    </submittedName>
</protein>
<dbReference type="AlphaFoldDB" id="A0A6A1VHJ0"/>
<proteinExistence type="predicted"/>
<evidence type="ECO:0000313" key="1">
    <source>
        <dbReference type="EMBL" id="KAB1212194.1"/>
    </source>
</evidence>
<dbReference type="EMBL" id="RXIC02000023">
    <property type="protein sequence ID" value="KAB1212194.1"/>
    <property type="molecule type" value="Genomic_DNA"/>
</dbReference>
<name>A0A6A1VHJ0_9ROSI</name>
<dbReference type="PANTHER" id="PTHR47076:SF9">
    <property type="entry name" value="NHL DOMAIN PROTEIN"/>
    <property type="match status" value="1"/>
</dbReference>
<reference evidence="1 2" key="1">
    <citation type="journal article" date="2019" name="Plant Biotechnol. J.">
        <title>The red bayberry genome and genetic basis of sex determination.</title>
        <authorList>
            <person name="Jia H.M."/>
            <person name="Jia H.J."/>
            <person name="Cai Q.L."/>
            <person name="Wang Y."/>
            <person name="Zhao H.B."/>
            <person name="Yang W.F."/>
            <person name="Wang G.Y."/>
            <person name="Li Y.H."/>
            <person name="Zhan D.L."/>
            <person name="Shen Y.T."/>
            <person name="Niu Q.F."/>
            <person name="Chang L."/>
            <person name="Qiu J."/>
            <person name="Zhao L."/>
            <person name="Xie H.B."/>
            <person name="Fu W.Y."/>
            <person name="Jin J."/>
            <person name="Li X.W."/>
            <person name="Jiao Y."/>
            <person name="Zhou C.C."/>
            <person name="Tu T."/>
            <person name="Chai C.Y."/>
            <person name="Gao J.L."/>
            <person name="Fan L.J."/>
            <person name="van de Weg E."/>
            <person name="Wang J.Y."/>
            <person name="Gao Z.S."/>
        </authorList>
    </citation>
    <scope>NUCLEOTIDE SEQUENCE [LARGE SCALE GENOMIC DNA]</scope>
    <source>
        <tissue evidence="1">Leaves</tissue>
    </source>
</reference>
<keyword evidence="2" id="KW-1185">Reference proteome</keyword>
<accession>A0A6A1VHJ0</accession>
<organism evidence="1 2">
    <name type="scientific">Morella rubra</name>
    <name type="common">Chinese bayberry</name>
    <dbReference type="NCBI Taxonomy" id="262757"/>
    <lineage>
        <taxon>Eukaryota</taxon>
        <taxon>Viridiplantae</taxon>
        <taxon>Streptophyta</taxon>
        <taxon>Embryophyta</taxon>
        <taxon>Tracheophyta</taxon>
        <taxon>Spermatophyta</taxon>
        <taxon>Magnoliopsida</taxon>
        <taxon>eudicotyledons</taxon>
        <taxon>Gunneridae</taxon>
        <taxon>Pentapetalae</taxon>
        <taxon>rosids</taxon>
        <taxon>fabids</taxon>
        <taxon>Fagales</taxon>
        <taxon>Myricaceae</taxon>
        <taxon>Morella</taxon>
    </lineage>
</organism>
<dbReference type="Proteomes" id="UP000516437">
    <property type="component" value="Chromosome 5"/>
</dbReference>